<keyword evidence="2" id="KW-1185">Reference proteome</keyword>
<reference evidence="1 2" key="1">
    <citation type="submission" date="2013-09" db="EMBL/GenBank/DDBJ databases">
        <title>Biodegradation of hydrocarbons in the deep terrestrial subsurface : characterization of a microbial consortium composed of two Desulfotomaculum species originating from a deep geological formation.</title>
        <authorList>
            <person name="Aullo T."/>
            <person name="Berlendis S."/>
            <person name="Lascourreges J.-F."/>
            <person name="Dessort D."/>
            <person name="Saint-Laurent S."/>
            <person name="Schraauwers B."/>
            <person name="Mas J."/>
            <person name="Magot M."/>
            <person name="Ranchou-Peyruse A."/>
        </authorList>
    </citation>
    <scope>NUCLEOTIDE SEQUENCE [LARGE SCALE GENOMIC DNA]</scope>
    <source>
        <strain evidence="1 2">Bs107</strain>
    </source>
</reference>
<dbReference type="Proteomes" id="UP000222564">
    <property type="component" value="Unassembled WGS sequence"/>
</dbReference>
<organism evidence="1 2">
    <name type="scientific">Desulforamulus profundi</name>
    <dbReference type="NCBI Taxonomy" id="1383067"/>
    <lineage>
        <taxon>Bacteria</taxon>
        <taxon>Bacillati</taxon>
        <taxon>Bacillota</taxon>
        <taxon>Clostridia</taxon>
        <taxon>Eubacteriales</taxon>
        <taxon>Peptococcaceae</taxon>
        <taxon>Desulforamulus</taxon>
    </lineage>
</organism>
<accession>A0A2C6M713</accession>
<name>A0A2C6M713_9FIRM</name>
<protein>
    <submittedName>
        <fullName evidence="1">Uncharacterized protein</fullName>
    </submittedName>
</protein>
<dbReference type="AlphaFoldDB" id="A0A2C6M713"/>
<sequence>MVAHETAGDCGYCAFFQDPDGNVLGLYEEIQRK</sequence>
<dbReference type="EMBL" id="AWQQ01000062">
    <property type="protein sequence ID" value="PHJ38027.1"/>
    <property type="molecule type" value="Genomic_DNA"/>
</dbReference>
<dbReference type="RefSeq" id="WP_420795995.1">
    <property type="nucleotide sequence ID" value="NZ_AWQQ01000062.1"/>
</dbReference>
<proteinExistence type="predicted"/>
<evidence type="ECO:0000313" key="1">
    <source>
        <dbReference type="EMBL" id="PHJ38027.1"/>
    </source>
</evidence>
<gene>
    <name evidence="1" type="ORF">P378_12260</name>
</gene>
<dbReference type="InterPro" id="IPR029068">
    <property type="entry name" value="Glyas_Bleomycin-R_OHBP_Dase"/>
</dbReference>
<comment type="caution">
    <text evidence="1">The sequence shown here is derived from an EMBL/GenBank/DDBJ whole genome shotgun (WGS) entry which is preliminary data.</text>
</comment>
<evidence type="ECO:0000313" key="2">
    <source>
        <dbReference type="Proteomes" id="UP000222564"/>
    </source>
</evidence>
<dbReference type="SUPFAM" id="SSF54593">
    <property type="entry name" value="Glyoxalase/Bleomycin resistance protein/Dihydroxybiphenyl dioxygenase"/>
    <property type="match status" value="1"/>
</dbReference>